<evidence type="ECO:0000256" key="1">
    <source>
        <dbReference type="ARBA" id="ARBA00023015"/>
    </source>
</evidence>
<reference evidence="6 7" key="1">
    <citation type="submission" date="2018-06" db="EMBL/GenBank/DDBJ databases">
        <title>Draft genome sequence of Modestobacter versicolor CP153-2.</title>
        <authorList>
            <person name="Gundlapally S.R."/>
        </authorList>
    </citation>
    <scope>NUCLEOTIDE SEQUENCE [LARGE SCALE GENOMIC DNA]</scope>
    <source>
        <strain evidence="6 7">CP153-2</strain>
    </source>
</reference>
<dbReference type="CDD" id="cd01392">
    <property type="entry name" value="HTH_LacI"/>
    <property type="match status" value="1"/>
</dbReference>
<feature type="domain" description="HTH lacI-type" evidence="4">
    <location>
        <begin position="4"/>
        <end position="60"/>
    </location>
</feature>
<organism evidence="6 7">
    <name type="scientific">Modestobacter versicolor</name>
    <dbReference type="NCBI Taxonomy" id="429133"/>
    <lineage>
        <taxon>Bacteria</taxon>
        <taxon>Bacillati</taxon>
        <taxon>Actinomycetota</taxon>
        <taxon>Actinomycetes</taxon>
        <taxon>Geodermatophilales</taxon>
        <taxon>Geodermatophilaceae</taxon>
        <taxon>Modestobacter</taxon>
    </lineage>
</organism>
<dbReference type="SMART" id="SM00354">
    <property type="entry name" value="HTH_LACI"/>
    <property type="match status" value="1"/>
</dbReference>
<dbReference type="GO" id="GO:0003700">
    <property type="term" value="F:DNA-binding transcription factor activity"/>
    <property type="evidence" value="ECO:0007669"/>
    <property type="project" value="TreeGrafter"/>
</dbReference>
<dbReference type="Proteomes" id="UP000247602">
    <property type="component" value="Unassembled WGS sequence"/>
</dbReference>
<keyword evidence="1" id="KW-0805">Transcription regulation</keyword>
<dbReference type="EMBL" id="JACIBU010000001">
    <property type="protein sequence ID" value="MBB3676045.1"/>
    <property type="molecule type" value="Genomic_DNA"/>
</dbReference>
<dbReference type="PANTHER" id="PTHR30146:SF153">
    <property type="entry name" value="LACTOSE OPERON REPRESSOR"/>
    <property type="match status" value="1"/>
</dbReference>
<proteinExistence type="predicted"/>
<dbReference type="InterPro" id="IPR000843">
    <property type="entry name" value="HTH_LacI"/>
</dbReference>
<keyword evidence="7" id="KW-1185">Reference proteome</keyword>
<dbReference type="PANTHER" id="PTHR30146">
    <property type="entry name" value="LACI-RELATED TRANSCRIPTIONAL REPRESSOR"/>
    <property type="match status" value="1"/>
</dbReference>
<dbReference type="InterPro" id="IPR046335">
    <property type="entry name" value="LacI/GalR-like_sensor"/>
</dbReference>
<dbReference type="Gene3D" id="3.40.50.2300">
    <property type="match status" value="2"/>
</dbReference>
<name>A0A323V589_9ACTN</name>
<evidence type="ECO:0000313" key="8">
    <source>
        <dbReference type="Proteomes" id="UP000580718"/>
    </source>
</evidence>
<evidence type="ECO:0000256" key="3">
    <source>
        <dbReference type="ARBA" id="ARBA00023163"/>
    </source>
</evidence>
<keyword evidence="3" id="KW-0804">Transcription</keyword>
<protein>
    <submittedName>
        <fullName evidence="5">DNA-binding LacI/PurR family transcriptional regulator</fullName>
    </submittedName>
    <submittedName>
        <fullName evidence="6">LacI family transcriptional regulator</fullName>
    </submittedName>
</protein>
<gene>
    <name evidence="6" type="ORF">DMO24_18935</name>
    <name evidence="5" type="ORF">FHX36_001780</name>
</gene>
<evidence type="ECO:0000313" key="7">
    <source>
        <dbReference type="Proteomes" id="UP000247602"/>
    </source>
</evidence>
<dbReference type="PROSITE" id="PS50932">
    <property type="entry name" value="HTH_LACI_2"/>
    <property type="match status" value="1"/>
</dbReference>
<dbReference type="AlphaFoldDB" id="A0A323V589"/>
<dbReference type="RefSeq" id="WP_110553815.1">
    <property type="nucleotide sequence ID" value="NZ_JACIBU010000001.1"/>
</dbReference>
<evidence type="ECO:0000313" key="5">
    <source>
        <dbReference type="EMBL" id="MBB3676045.1"/>
    </source>
</evidence>
<dbReference type="Proteomes" id="UP000580718">
    <property type="component" value="Unassembled WGS sequence"/>
</dbReference>
<dbReference type="EMBL" id="QKNV01000271">
    <property type="protein sequence ID" value="PZA19774.1"/>
    <property type="molecule type" value="Genomic_DNA"/>
</dbReference>
<dbReference type="Pfam" id="PF13377">
    <property type="entry name" value="Peripla_BP_3"/>
    <property type="match status" value="1"/>
</dbReference>
<accession>A0A323V589</accession>
<keyword evidence="2 5" id="KW-0238">DNA-binding</keyword>
<dbReference type="Gene3D" id="1.10.260.40">
    <property type="entry name" value="lambda repressor-like DNA-binding domains"/>
    <property type="match status" value="1"/>
</dbReference>
<evidence type="ECO:0000313" key="6">
    <source>
        <dbReference type="EMBL" id="PZA19774.1"/>
    </source>
</evidence>
<dbReference type="Pfam" id="PF00356">
    <property type="entry name" value="LacI"/>
    <property type="match status" value="1"/>
</dbReference>
<dbReference type="SUPFAM" id="SSF53822">
    <property type="entry name" value="Periplasmic binding protein-like I"/>
    <property type="match status" value="1"/>
</dbReference>
<sequence length="326" mass="34302">MPRVTSADVARESGVSRTTVSYVLNDTTGTVISEETRRRVRAVADRLGYAPSAAARTLRSGRSDLVLCVLPDWPVGPVVDALLDQLTGELAARDLSVLVHHHREHRPLADLWRAVTPRAVVGLAAFSAAEAEGMRRAGIQVIGSVVDPDPRGPDEFAAYQTRVGRLQVQHLAGAGHRALGYATTTDPRLADFAGPRLDGVREECRWLGLPDPPVVPVDVTAEAGLAAVRALRQGPVTAVAAYNDEVALAVLAGARAAGVRVPQEVAVIGVDDVPAAQLAAPPLTTVSQSLELQARFLSASVLAALDGGPEPPRPTDLLRLVVRSSA</sequence>
<dbReference type="SUPFAM" id="SSF47413">
    <property type="entry name" value="lambda repressor-like DNA-binding domains"/>
    <property type="match status" value="1"/>
</dbReference>
<dbReference type="InterPro" id="IPR010982">
    <property type="entry name" value="Lambda_DNA-bd_dom_sf"/>
</dbReference>
<dbReference type="OrthoDB" id="3288692at2"/>
<evidence type="ECO:0000259" key="4">
    <source>
        <dbReference type="PROSITE" id="PS50932"/>
    </source>
</evidence>
<evidence type="ECO:0000256" key="2">
    <source>
        <dbReference type="ARBA" id="ARBA00023125"/>
    </source>
</evidence>
<dbReference type="GO" id="GO:0000976">
    <property type="term" value="F:transcription cis-regulatory region binding"/>
    <property type="evidence" value="ECO:0007669"/>
    <property type="project" value="TreeGrafter"/>
</dbReference>
<comment type="caution">
    <text evidence="6">The sequence shown here is derived from an EMBL/GenBank/DDBJ whole genome shotgun (WGS) entry which is preliminary data.</text>
</comment>
<reference evidence="5 8" key="2">
    <citation type="submission" date="2020-08" db="EMBL/GenBank/DDBJ databases">
        <title>Sequencing the genomes of 1000 actinobacteria strains.</title>
        <authorList>
            <person name="Klenk H.-P."/>
        </authorList>
    </citation>
    <scope>NUCLEOTIDE SEQUENCE [LARGE SCALE GENOMIC DNA]</scope>
    <source>
        <strain evidence="5 8">DSM 16678</strain>
    </source>
</reference>
<dbReference type="InterPro" id="IPR028082">
    <property type="entry name" value="Peripla_BP_I"/>
</dbReference>